<organism evidence="10 11">
    <name type="scientific">Acorus calamus</name>
    <name type="common">Sweet flag</name>
    <dbReference type="NCBI Taxonomy" id="4465"/>
    <lineage>
        <taxon>Eukaryota</taxon>
        <taxon>Viridiplantae</taxon>
        <taxon>Streptophyta</taxon>
        <taxon>Embryophyta</taxon>
        <taxon>Tracheophyta</taxon>
        <taxon>Spermatophyta</taxon>
        <taxon>Magnoliopsida</taxon>
        <taxon>Liliopsida</taxon>
        <taxon>Acoraceae</taxon>
        <taxon>Acorus</taxon>
    </lineage>
</organism>
<reference evidence="10" key="1">
    <citation type="journal article" date="2023" name="Nat. Commun.">
        <title>Diploid and tetraploid genomes of Acorus and the evolution of monocots.</title>
        <authorList>
            <person name="Ma L."/>
            <person name="Liu K.W."/>
            <person name="Li Z."/>
            <person name="Hsiao Y.Y."/>
            <person name="Qi Y."/>
            <person name="Fu T."/>
            <person name="Tang G.D."/>
            <person name="Zhang D."/>
            <person name="Sun W.H."/>
            <person name="Liu D.K."/>
            <person name="Li Y."/>
            <person name="Chen G.Z."/>
            <person name="Liu X.D."/>
            <person name="Liao X.Y."/>
            <person name="Jiang Y.T."/>
            <person name="Yu X."/>
            <person name="Hao Y."/>
            <person name="Huang J."/>
            <person name="Zhao X.W."/>
            <person name="Ke S."/>
            <person name="Chen Y.Y."/>
            <person name="Wu W.L."/>
            <person name="Hsu J.L."/>
            <person name="Lin Y.F."/>
            <person name="Huang M.D."/>
            <person name="Li C.Y."/>
            <person name="Huang L."/>
            <person name="Wang Z.W."/>
            <person name="Zhao X."/>
            <person name="Zhong W.Y."/>
            <person name="Peng D.H."/>
            <person name="Ahmad S."/>
            <person name="Lan S."/>
            <person name="Zhang J.S."/>
            <person name="Tsai W.C."/>
            <person name="Van de Peer Y."/>
            <person name="Liu Z.J."/>
        </authorList>
    </citation>
    <scope>NUCLEOTIDE SEQUENCE</scope>
    <source>
        <strain evidence="10">CP</strain>
    </source>
</reference>
<dbReference type="Gene3D" id="1.10.10.10">
    <property type="entry name" value="Winged helix-like DNA-binding domain superfamily/Winged helix DNA-binding domain"/>
    <property type="match status" value="1"/>
</dbReference>
<feature type="domain" description="Disease resistance protein winged helix" evidence="8">
    <location>
        <begin position="435"/>
        <end position="506"/>
    </location>
</feature>
<evidence type="ECO:0000256" key="3">
    <source>
        <dbReference type="ARBA" id="ARBA00022737"/>
    </source>
</evidence>
<dbReference type="InterPro" id="IPR055414">
    <property type="entry name" value="LRR_R13L4/SHOC2-like"/>
</dbReference>
<evidence type="ECO:0000313" key="10">
    <source>
        <dbReference type="EMBL" id="KAK1317623.1"/>
    </source>
</evidence>
<dbReference type="GO" id="GO:0042742">
    <property type="term" value="P:defense response to bacterium"/>
    <property type="evidence" value="ECO:0007669"/>
    <property type="project" value="UniProtKB-ARBA"/>
</dbReference>
<protein>
    <submittedName>
        <fullName evidence="10">Disease resistance protein RPM1</fullName>
    </submittedName>
</protein>
<evidence type="ECO:0000259" key="8">
    <source>
        <dbReference type="Pfam" id="PF23559"/>
    </source>
</evidence>
<dbReference type="Gene3D" id="3.80.10.10">
    <property type="entry name" value="Ribonuclease Inhibitor"/>
    <property type="match status" value="1"/>
</dbReference>
<sequence>MAEVVVGSLMLKIGSALKAKLSQKAVRGDLADIKEELQEIQHFIREADMASEDRESVAVWLNQLRETAYDIEDILDESIYLAGEQKRGGLRALTPKSLHNSKKSCSPKGVISPCVSLMHRKSIAAAQLNELKIRVADILERGKRYDVWKREKTLVYKEARERRTTESSLVGMESNKKTLIDWLTDETEELMKISVWGMGGLGKTTLVDLVYNSEEIGKRFKCRAWITVSQTYVIVDMLRSVIKEILINKKESVPQDIDAMNKEMLIGRLHHCLRHERYLIVLDDVWSESVWHEIRDACPKKNNCRSRIMFTTRNFEVATSLASPHRVFELKPLQYDQAWELLCKSAFQGDLNGNFPQDFKDSATAIVNKCDGLPLAIVVQAGLMHSKHSVSEWSSDCNSLNVIPTNNVELSFSVLMRSFYDLPHYLKNCFLYCSVFPEDYGIKRKRVIRLWVAEGFVEEREGKTLEEVAEEYFNELIHRSMLQVTKRNDWERPKECRMHSVMRQLAISISKKQNFCIVCEDCEEHPTATARRLSIIEVSDTIITVLGRISRLRSLLVFATDASTSKIMATLSFRLLRVLDLHGAPIVSIPDAVSTLFHLRYFSVRQTEVNALPEDLEKLLNLQTLDLQYSGVQKLPSVVKLHNLRHLFMIRSVDKTGLSVGMQTPGTAWSLKDLQTLEGIVSNKKVVREVQNLEKLRSFVILEVKKSDGAALCASIEKMTFLNNLQVQDEGEGLELETLASPPSPLQKLFLVGHLQRLPRWFSFLNSLKVLRLQSSGLNEDPFCSLQSLPMLVCLELHKAYAGEELQCEEGGFLSLKTLRLIELNQLKQIRMGTGALGSLRELHLSRCRELNALPQGIKCLTTLEKLYFEVSEELLQRMQPNGGEYHKISHIPTVDLTLRDDVI</sequence>
<dbReference type="InterPro" id="IPR032675">
    <property type="entry name" value="LRR_dom_sf"/>
</dbReference>
<dbReference type="SUPFAM" id="SSF52540">
    <property type="entry name" value="P-loop containing nucleoside triphosphate hydrolases"/>
    <property type="match status" value="1"/>
</dbReference>
<dbReference type="Proteomes" id="UP001180020">
    <property type="component" value="Unassembled WGS sequence"/>
</dbReference>
<keyword evidence="11" id="KW-1185">Reference proteome</keyword>
<feature type="domain" description="Disease resistance N-terminal" evidence="7">
    <location>
        <begin position="5"/>
        <end position="96"/>
    </location>
</feature>
<feature type="domain" description="Disease resistance R13L4/SHOC-2-like LRR" evidence="9">
    <location>
        <begin position="552"/>
        <end position="873"/>
    </location>
</feature>
<comment type="similarity">
    <text evidence="1">Belongs to the disease resistance NB-LRR family.</text>
</comment>
<dbReference type="InterPro" id="IPR044974">
    <property type="entry name" value="Disease_R_plants"/>
</dbReference>
<gene>
    <name evidence="10" type="primary">RPM1</name>
    <name evidence="10" type="ORF">QJS10_CPA05g02068</name>
</gene>
<dbReference type="Gene3D" id="3.40.50.300">
    <property type="entry name" value="P-loop containing nucleotide triphosphate hydrolases"/>
    <property type="match status" value="1"/>
</dbReference>
<keyword evidence="4" id="KW-0547">Nucleotide-binding</keyword>
<dbReference type="InterPro" id="IPR027417">
    <property type="entry name" value="P-loop_NTPase"/>
</dbReference>
<dbReference type="InterPro" id="IPR041118">
    <property type="entry name" value="Rx_N"/>
</dbReference>
<feature type="domain" description="NB-ARC" evidence="6">
    <location>
        <begin position="173"/>
        <end position="351"/>
    </location>
</feature>
<dbReference type="GO" id="GO:0009626">
    <property type="term" value="P:plant-type hypersensitive response"/>
    <property type="evidence" value="ECO:0007669"/>
    <property type="project" value="UniProtKB-ARBA"/>
</dbReference>
<reference evidence="10" key="2">
    <citation type="submission" date="2023-06" db="EMBL/GenBank/DDBJ databases">
        <authorList>
            <person name="Ma L."/>
            <person name="Liu K.-W."/>
            <person name="Li Z."/>
            <person name="Hsiao Y.-Y."/>
            <person name="Qi Y."/>
            <person name="Fu T."/>
            <person name="Tang G."/>
            <person name="Zhang D."/>
            <person name="Sun W.-H."/>
            <person name="Liu D.-K."/>
            <person name="Li Y."/>
            <person name="Chen G.-Z."/>
            <person name="Liu X.-D."/>
            <person name="Liao X.-Y."/>
            <person name="Jiang Y.-T."/>
            <person name="Yu X."/>
            <person name="Hao Y."/>
            <person name="Huang J."/>
            <person name="Zhao X.-W."/>
            <person name="Ke S."/>
            <person name="Chen Y.-Y."/>
            <person name="Wu W.-L."/>
            <person name="Hsu J.-L."/>
            <person name="Lin Y.-F."/>
            <person name="Huang M.-D."/>
            <person name="Li C.-Y."/>
            <person name="Huang L."/>
            <person name="Wang Z.-W."/>
            <person name="Zhao X."/>
            <person name="Zhong W.-Y."/>
            <person name="Peng D.-H."/>
            <person name="Ahmad S."/>
            <person name="Lan S."/>
            <person name="Zhang J.-S."/>
            <person name="Tsai W.-C."/>
            <person name="Van De Peer Y."/>
            <person name="Liu Z.-J."/>
        </authorList>
    </citation>
    <scope>NUCLEOTIDE SEQUENCE</scope>
    <source>
        <strain evidence="10">CP</strain>
        <tissue evidence="10">Leaves</tissue>
    </source>
</reference>
<dbReference type="Pfam" id="PF23559">
    <property type="entry name" value="WHD_DRP"/>
    <property type="match status" value="1"/>
</dbReference>
<evidence type="ECO:0000256" key="1">
    <source>
        <dbReference type="ARBA" id="ARBA00008894"/>
    </source>
</evidence>
<dbReference type="Pfam" id="PF00931">
    <property type="entry name" value="NB-ARC"/>
    <property type="match status" value="1"/>
</dbReference>
<dbReference type="Gene3D" id="1.20.5.4130">
    <property type="match status" value="1"/>
</dbReference>
<dbReference type="FunFam" id="3.40.50.300:FF:001091">
    <property type="entry name" value="Probable disease resistance protein At1g61300"/>
    <property type="match status" value="1"/>
</dbReference>
<keyword evidence="2" id="KW-0433">Leucine-rich repeat</keyword>
<evidence type="ECO:0000313" key="11">
    <source>
        <dbReference type="Proteomes" id="UP001180020"/>
    </source>
</evidence>
<dbReference type="PANTHER" id="PTHR23155">
    <property type="entry name" value="DISEASE RESISTANCE PROTEIN RP"/>
    <property type="match status" value="1"/>
</dbReference>
<comment type="caution">
    <text evidence="10">The sequence shown here is derived from an EMBL/GenBank/DDBJ whole genome shotgun (WGS) entry which is preliminary data.</text>
</comment>
<dbReference type="InterPro" id="IPR042197">
    <property type="entry name" value="Apaf_helical"/>
</dbReference>
<accession>A0AAV9EV59</accession>
<evidence type="ECO:0000259" key="6">
    <source>
        <dbReference type="Pfam" id="PF00931"/>
    </source>
</evidence>
<dbReference type="Pfam" id="PF23598">
    <property type="entry name" value="LRR_14"/>
    <property type="match status" value="1"/>
</dbReference>
<keyword evidence="3" id="KW-0677">Repeat</keyword>
<dbReference type="GO" id="GO:0043531">
    <property type="term" value="F:ADP binding"/>
    <property type="evidence" value="ECO:0007669"/>
    <property type="project" value="InterPro"/>
</dbReference>
<dbReference type="InterPro" id="IPR058922">
    <property type="entry name" value="WHD_DRP"/>
</dbReference>
<dbReference type="GO" id="GO:0002758">
    <property type="term" value="P:innate immune response-activating signaling pathway"/>
    <property type="evidence" value="ECO:0007669"/>
    <property type="project" value="UniProtKB-ARBA"/>
</dbReference>
<dbReference type="InterPro" id="IPR002182">
    <property type="entry name" value="NB-ARC"/>
</dbReference>
<dbReference type="PANTHER" id="PTHR23155:SF1232">
    <property type="entry name" value="OS09G0270700 PROTEIN"/>
    <property type="match status" value="1"/>
</dbReference>
<dbReference type="FunFam" id="1.10.10.10:FF:000322">
    <property type="entry name" value="Probable disease resistance protein At1g63360"/>
    <property type="match status" value="1"/>
</dbReference>
<dbReference type="InterPro" id="IPR038005">
    <property type="entry name" value="RX-like_CC"/>
</dbReference>
<dbReference type="Pfam" id="PF18052">
    <property type="entry name" value="Rx_N"/>
    <property type="match status" value="1"/>
</dbReference>
<dbReference type="CDD" id="cd14798">
    <property type="entry name" value="RX-CC_like"/>
    <property type="match status" value="1"/>
</dbReference>
<dbReference type="InterPro" id="IPR036388">
    <property type="entry name" value="WH-like_DNA-bd_sf"/>
</dbReference>
<dbReference type="SUPFAM" id="SSF52058">
    <property type="entry name" value="L domain-like"/>
    <property type="match status" value="1"/>
</dbReference>
<evidence type="ECO:0000256" key="4">
    <source>
        <dbReference type="ARBA" id="ARBA00022741"/>
    </source>
</evidence>
<dbReference type="AlphaFoldDB" id="A0AAV9EV59"/>
<evidence type="ECO:0000259" key="9">
    <source>
        <dbReference type="Pfam" id="PF23598"/>
    </source>
</evidence>
<proteinExistence type="inferred from homology"/>
<evidence type="ECO:0000259" key="7">
    <source>
        <dbReference type="Pfam" id="PF18052"/>
    </source>
</evidence>
<evidence type="ECO:0000256" key="5">
    <source>
        <dbReference type="ARBA" id="ARBA00022821"/>
    </source>
</evidence>
<dbReference type="PRINTS" id="PR00364">
    <property type="entry name" value="DISEASERSIST"/>
</dbReference>
<dbReference type="Gene3D" id="1.10.8.430">
    <property type="entry name" value="Helical domain of apoptotic protease-activating factors"/>
    <property type="match status" value="1"/>
</dbReference>
<dbReference type="EMBL" id="JAUJYO010000005">
    <property type="protein sequence ID" value="KAK1317623.1"/>
    <property type="molecule type" value="Genomic_DNA"/>
</dbReference>
<name>A0AAV9EV59_ACOCL</name>
<evidence type="ECO:0000256" key="2">
    <source>
        <dbReference type="ARBA" id="ARBA00022614"/>
    </source>
</evidence>
<keyword evidence="5" id="KW-0611">Plant defense</keyword>